<dbReference type="RefSeq" id="WP_125151205.1">
    <property type="nucleotide sequence ID" value="NZ_UYIV01000001.1"/>
</dbReference>
<evidence type="ECO:0000256" key="2">
    <source>
        <dbReference type="SAM" id="SignalP"/>
    </source>
</evidence>
<evidence type="ECO:0000256" key="1">
    <source>
        <dbReference type="ARBA" id="ARBA00022729"/>
    </source>
</evidence>
<keyword evidence="1 2" id="KW-0732">Signal</keyword>
<protein>
    <submittedName>
        <fullName evidence="3">Por secretion system C-terminal sorting domain</fullName>
    </submittedName>
</protein>
<comment type="caution">
    <text evidence="3">The sequence shown here is derived from an EMBL/GenBank/DDBJ whole genome shotgun (WGS) entry which is preliminary data.</text>
</comment>
<proteinExistence type="predicted"/>
<feature type="chain" id="PRO_5031316356" evidence="2">
    <location>
        <begin position="22"/>
        <end position="682"/>
    </location>
</feature>
<dbReference type="AlphaFoldDB" id="A0A7Z8YNI9"/>
<reference evidence="3 4" key="1">
    <citation type="submission" date="2018-11" db="EMBL/GenBank/DDBJ databases">
        <authorList>
            <consortium name="Pathogen Informatics"/>
        </authorList>
    </citation>
    <scope>NUCLEOTIDE SEQUENCE [LARGE SCALE GENOMIC DNA]</scope>
    <source>
        <strain evidence="3 4">NCTC12929</strain>
    </source>
</reference>
<dbReference type="InterPro" id="IPR026444">
    <property type="entry name" value="Secre_tail"/>
</dbReference>
<sequence length="682" mass="75340">MKKSLLSIGLLAGLFSISAQSTLHIDDQSSMYVSEESLLYNGGGMQTKGAGLLDVYGNVMVVGGNTDTFRTLTVAGSDKSSAEDNIVLRLNDAANYGASKYGQLYITGILQGNMNAFVTKEYKAKKHGAYQQMALPFYEKTLVSLAQDLGVTEFSNLRRNPSVMYWDNKGMPQFHHILRTQGTQDKHTHDTDNIPVKDHAARYYIVGTGSGTNTWDPEGSVKKISGRLYSDVDEIKFTLKNAGYNPDGTPVPYGVGTGRRLNNHGELVYSYLQDVLDYNTQGFFNQTIGSENGTFGRNYYQFGNPFMTNIDLSTIGYKERTDGTDDGNTLCQIQAVRYEATGVKITNQVNGSTSFKYITYTDKTPSGIPVGDYEGALIKPMQSFAIKMRNNTCPDNERVFSFNKLRRFSYEPRRVDPNSNIAFNPYGVNSDRNGNISSIKQLKVIAFDSDDSEVGRTYFVVSDQFKTGVNNGATVQVGTSIHSNVFTKEELPTGGADTSLISNTAMYINEANETDFEGKKMHLETKLANVAKYKFELAENAQGFTNGQSQFADGGKSFYIEQTPGQFVKITHDMVVSATVGEAGLYFGLPATVQLSINENKLEVDNELEVAYEKESSTHQVIFPKRWNKATVTIFDMSGRRISVNRDVDASKNFVLPSLVEGAYIVEVVSDKGVKAVRKVIK</sequence>
<dbReference type="NCBIfam" id="TIGR04183">
    <property type="entry name" value="Por_Secre_tail"/>
    <property type="match status" value="1"/>
</dbReference>
<dbReference type="Proteomes" id="UP000270205">
    <property type="component" value="Unassembled WGS sequence"/>
</dbReference>
<evidence type="ECO:0000313" key="4">
    <source>
        <dbReference type="Proteomes" id="UP000270205"/>
    </source>
</evidence>
<accession>A0A7Z8YNI9</accession>
<organism evidence="3 4">
    <name type="scientific">Bergeyella zoohelcum</name>
    <dbReference type="NCBI Taxonomy" id="1015"/>
    <lineage>
        <taxon>Bacteria</taxon>
        <taxon>Pseudomonadati</taxon>
        <taxon>Bacteroidota</taxon>
        <taxon>Flavobacteriia</taxon>
        <taxon>Flavobacteriales</taxon>
        <taxon>Weeksellaceae</taxon>
        <taxon>Bergeyella</taxon>
    </lineage>
</organism>
<name>A0A7Z8YNI9_9FLAO</name>
<feature type="signal peptide" evidence="2">
    <location>
        <begin position="1"/>
        <end position="21"/>
    </location>
</feature>
<dbReference type="EMBL" id="UYIV01000001">
    <property type="protein sequence ID" value="VDH04077.1"/>
    <property type="molecule type" value="Genomic_DNA"/>
</dbReference>
<evidence type="ECO:0000313" key="3">
    <source>
        <dbReference type="EMBL" id="VDH04077.1"/>
    </source>
</evidence>
<gene>
    <name evidence="3" type="ORF">NCTC12929_01263</name>
</gene>